<reference evidence="2" key="1">
    <citation type="journal article" date="2022" name="Cell">
        <title>Repeat-based holocentromeres influence genome architecture and karyotype evolution.</title>
        <authorList>
            <person name="Hofstatter P.G."/>
            <person name="Thangavel G."/>
            <person name="Lux T."/>
            <person name="Neumann P."/>
            <person name="Vondrak T."/>
            <person name="Novak P."/>
            <person name="Zhang M."/>
            <person name="Costa L."/>
            <person name="Castellani M."/>
            <person name="Scott A."/>
            <person name="Toegelov H."/>
            <person name="Fuchs J."/>
            <person name="Mata-Sucre Y."/>
            <person name="Dias Y."/>
            <person name="Vanzela A.L.L."/>
            <person name="Huettel B."/>
            <person name="Almeida C.C.S."/>
            <person name="Simkova H."/>
            <person name="Souza G."/>
            <person name="Pedrosa-Harand A."/>
            <person name="Macas J."/>
            <person name="Mayer K.F.X."/>
            <person name="Houben A."/>
            <person name="Marques A."/>
        </authorList>
    </citation>
    <scope>NUCLEOTIDE SEQUENCE</scope>
    <source>
        <strain evidence="2">RhyBre1mFocal</strain>
    </source>
</reference>
<keyword evidence="1" id="KW-0732">Signal</keyword>
<evidence type="ECO:0000256" key="1">
    <source>
        <dbReference type="SAM" id="SignalP"/>
    </source>
</evidence>
<feature type="signal peptide" evidence="1">
    <location>
        <begin position="1"/>
        <end position="25"/>
    </location>
</feature>
<comment type="caution">
    <text evidence="2">The sequence shown here is derived from an EMBL/GenBank/DDBJ whole genome shotgun (WGS) entry which is preliminary data.</text>
</comment>
<dbReference type="AlphaFoldDB" id="A0A9Q0HPY2"/>
<dbReference type="EMBL" id="JAMQYH010000003">
    <property type="protein sequence ID" value="KAJ1693615.1"/>
    <property type="molecule type" value="Genomic_DNA"/>
</dbReference>
<accession>A0A9Q0HPY2</accession>
<evidence type="ECO:0000313" key="2">
    <source>
        <dbReference type="EMBL" id="KAJ1693615.1"/>
    </source>
</evidence>
<evidence type="ECO:0000313" key="3">
    <source>
        <dbReference type="Proteomes" id="UP001151287"/>
    </source>
</evidence>
<dbReference type="OrthoDB" id="409848at2759"/>
<dbReference type="SUPFAM" id="SSF53807">
    <property type="entry name" value="Helical backbone' metal receptor"/>
    <property type="match status" value="1"/>
</dbReference>
<name>A0A9Q0HPY2_9POAL</name>
<dbReference type="PANTHER" id="PTHR38360:SF1">
    <property type="entry name" value="F12P19.7"/>
    <property type="match status" value="1"/>
</dbReference>
<sequence length="413" mass="46288">MAHSSSCRPCFHMAWYLCLYFVIESRVALHVAGAAKAPPQPAVGNISKVEDARLFQIYYGQSFKVLKNSVDGKSYLLMQDNSKMASRTKYCTGRIKSFVVPLSNYSVDTTNSPLSFFELLGVTESLKGITSDEITSQCVLQLYSSGNLQLVNRTNIQQFSQFNAHFLTNVDEEQACNFAAYAPSDETTPLEKAEWIKYLGTFTNSELKANVVYDAIKSNYVCLSKAAASLRSRFKPVVAWLEYKQGIWSFSKENYKLQYVTDAGGENIDSSITSNIYNVSDPEERDSFHAILCTLDVVIDQTNVPDTTEYTLTTFLENINVGDDSCFGFVTNQSVWRYDKRALGPMTLDWYDGAISQPQIVLADLIEAFFPTGNYTTTYFRNLAKEEGVIKVGPEMCNRDISAPMEPIIVPCQ</sequence>
<dbReference type="PANTHER" id="PTHR38360">
    <property type="entry name" value="OS03G0120000 PROTEIN"/>
    <property type="match status" value="1"/>
</dbReference>
<organism evidence="2 3">
    <name type="scientific">Rhynchospora breviuscula</name>
    <dbReference type="NCBI Taxonomy" id="2022672"/>
    <lineage>
        <taxon>Eukaryota</taxon>
        <taxon>Viridiplantae</taxon>
        <taxon>Streptophyta</taxon>
        <taxon>Embryophyta</taxon>
        <taxon>Tracheophyta</taxon>
        <taxon>Spermatophyta</taxon>
        <taxon>Magnoliopsida</taxon>
        <taxon>Liliopsida</taxon>
        <taxon>Poales</taxon>
        <taxon>Cyperaceae</taxon>
        <taxon>Cyperoideae</taxon>
        <taxon>Rhynchosporeae</taxon>
        <taxon>Rhynchospora</taxon>
    </lineage>
</organism>
<feature type="chain" id="PRO_5040459972" evidence="1">
    <location>
        <begin position="26"/>
        <end position="413"/>
    </location>
</feature>
<proteinExistence type="predicted"/>
<dbReference type="Proteomes" id="UP001151287">
    <property type="component" value="Unassembled WGS sequence"/>
</dbReference>
<gene>
    <name evidence="2" type="ORF">LUZ63_010313</name>
</gene>
<keyword evidence="3" id="KW-1185">Reference proteome</keyword>
<protein>
    <submittedName>
        <fullName evidence="2">Uncharacterized protein</fullName>
    </submittedName>
</protein>